<dbReference type="Proteomes" id="UP000298735">
    <property type="component" value="Chromosome Circular"/>
</dbReference>
<reference evidence="5" key="1">
    <citation type="submission" date="2022-10" db="EMBL/GenBank/DDBJ databases">
        <title>Complete genome sequence of Agrobacterium salinitolerans CFBP5507.</title>
        <authorList>
            <person name="Tchabashvili S."/>
            <person name="Yen H.-C."/>
            <person name="Haryono M."/>
            <person name="Lin Y.-C."/>
            <person name="Lai E.-M."/>
            <person name="Kuo C.-H."/>
        </authorList>
    </citation>
    <scope>NUCLEOTIDE SEQUENCE</scope>
    <source>
        <strain evidence="5">CFBP5507</strain>
    </source>
</reference>
<organism evidence="5 6">
    <name type="scientific">Agrobacterium salinitolerans</name>
    <dbReference type="NCBI Taxonomy" id="1183413"/>
    <lineage>
        <taxon>Bacteria</taxon>
        <taxon>Pseudomonadati</taxon>
        <taxon>Pseudomonadota</taxon>
        <taxon>Alphaproteobacteria</taxon>
        <taxon>Hyphomicrobiales</taxon>
        <taxon>Rhizobiaceae</taxon>
        <taxon>Rhizobium/Agrobacterium group</taxon>
        <taxon>Agrobacterium</taxon>
    </lineage>
</organism>
<dbReference type="AlphaFoldDB" id="A0A4Z1RBP6"/>
<dbReference type="InterPro" id="IPR029063">
    <property type="entry name" value="SAM-dependent_MTases_sf"/>
</dbReference>
<keyword evidence="1 5" id="KW-0489">Methyltransferase</keyword>
<name>A0A4Z1RBP6_9HYPH</name>
<comment type="catalytic activity">
    <reaction evidence="4">
        <text>a 2'-deoxycytidine in DNA + S-adenosyl-L-methionine = a 5-methyl-2'-deoxycytidine in DNA + S-adenosyl-L-homocysteine + H(+)</text>
        <dbReference type="Rhea" id="RHEA:13681"/>
        <dbReference type="Rhea" id="RHEA-COMP:11369"/>
        <dbReference type="Rhea" id="RHEA-COMP:11370"/>
        <dbReference type="ChEBI" id="CHEBI:15378"/>
        <dbReference type="ChEBI" id="CHEBI:57856"/>
        <dbReference type="ChEBI" id="CHEBI:59789"/>
        <dbReference type="ChEBI" id="CHEBI:85452"/>
        <dbReference type="ChEBI" id="CHEBI:85454"/>
        <dbReference type="EC" id="2.1.1.37"/>
    </reaction>
</comment>
<sequence length="662" mass="71700">MTSAAIDVDIKHFHLFCGLGGGARGFNKGQARVGNMRAKFRCIGGIDSDPASIRDFSNRAGAPGTVMDLFSIEQFIAFHGKEPPIGWRQAMPEDIRRAAGNEFPNIVFLSAPCKGFSGLLPEKSSITDKYQALNALTLRGVWLTLEAFKDDPPELLIFENVPRIAKRGRHLLDQIIAILRSYNYAVSETTHDCGEIGGLGQSRKRFLLVARHQIKVPPFLYEPERKRLRGVGEILEALPMPGDLSAGPMHRMPSLQWKTWVRLAFVEAGSDWRSLNKLAVEDGQLRDFAIEPDTEWQSGVLGVRRWEDTSGVVAGRSSPTNGAFSVADPRFHSNGNEYSQYGVRDWGDTSGAIINVKSPGQGSFSIADPRIEGKPRFNNVFRIVPWGDRAPAVAGPGGPAGGLAVADPRPANLEDKAHVKYRVTSYDEAAGTVIGASTTGNGAFAVADPLPYRELRNGAYGVRTMDETSGVVAGESLPSNGAFAVADPRPVGLNANREHYQTGGHYGVVKWNEKSRAVPGFAKYDRGPFAVADPREAEPSPLADLPKPEDRLVAVIRALDGTWHRPFTTLELAALQSLVDPEELSETFALDGQSDAGWRERIGNAVPPAAAEAIAGVMGTTILLARSGQTFMLSNQPIWVRPLVTALAVDHTPNDIALVGDF</sequence>
<keyword evidence="3" id="KW-0680">Restriction system</keyword>
<evidence type="ECO:0000256" key="3">
    <source>
        <dbReference type="ARBA" id="ARBA00022747"/>
    </source>
</evidence>
<evidence type="ECO:0000256" key="2">
    <source>
        <dbReference type="ARBA" id="ARBA00022679"/>
    </source>
</evidence>
<keyword evidence="2" id="KW-0808">Transferase</keyword>
<dbReference type="EMBL" id="CP109968">
    <property type="protein sequence ID" value="UYZ08581.1"/>
    <property type="molecule type" value="Genomic_DNA"/>
</dbReference>
<protein>
    <submittedName>
        <fullName evidence="5">DNA cytosine methyltransferase</fullName>
    </submittedName>
</protein>
<dbReference type="GO" id="GO:0009307">
    <property type="term" value="P:DNA restriction-modification system"/>
    <property type="evidence" value="ECO:0007669"/>
    <property type="project" value="UniProtKB-KW"/>
</dbReference>
<dbReference type="OrthoDB" id="9813719at2"/>
<dbReference type="InterPro" id="IPR001525">
    <property type="entry name" value="C5_MeTfrase"/>
</dbReference>
<dbReference type="KEGG" id="asal:CFBP5507_06150"/>
<evidence type="ECO:0000313" key="5">
    <source>
        <dbReference type="EMBL" id="UYZ08581.1"/>
    </source>
</evidence>
<accession>A0A4Z1RBP6</accession>
<dbReference type="RefSeq" id="WP_137410359.1">
    <property type="nucleotide sequence ID" value="NZ_CP109968.1"/>
</dbReference>
<evidence type="ECO:0000256" key="4">
    <source>
        <dbReference type="ARBA" id="ARBA00047422"/>
    </source>
</evidence>
<dbReference type="Gene3D" id="3.40.50.150">
    <property type="entry name" value="Vaccinia Virus protein VP39"/>
    <property type="match status" value="1"/>
</dbReference>
<dbReference type="GO" id="GO:0032259">
    <property type="term" value="P:methylation"/>
    <property type="evidence" value="ECO:0007669"/>
    <property type="project" value="UniProtKB-KW"/>
</dbReference>
<dbReference type="SUPFAM" id="SSF53335">
    <property type="entry name" value="S-adenosyl-L-methionine-dependent methyltransferases"/>
    <property type="match status" value="1"/>
</dbReference>
<gene>
    <name evidence="5" type="ORF">CFBP5507_06150</name>
</gene>
<dbReference type="PRINTS" id="PR00105">
    <property type="entry name" value="C5METTRFRASE"/>
</dbReference>
<proteinExistence type="predicted"/>
<evidence type="ECO:0000256" key="1">
    <source>
        <dbReference type="ARBA" id="ARBA00022603"/>
    </source>
</evidence>
<dbReference type="REBASE" id="672419">
    <property type="entry name" value="M.Asa5507ORF6150P"/>
</dbReference>
<evidence type="ECO:0000313" key="6">
    <source>
        <dbReference type="Proteomes" id="UP000298735"/>
    </source>
</evidence>
<dbReference type="GO" id="GO:0003886">
    <property type="term" value="F:DNA (cytosine-5-)-methyltransferase activity"/>
    <property type="evidence" value="ECO:0007669"/>
    <property type="project" value="UniProtKB-EC"/>
</dbReference>
<dbReference type="Pfam" id="PF00145">
    <property type="entry name" value="DNA_methylase"/>
    <property type="match status" value="1"/>
</dbReference>